<organism evidence="8 9">
    <name type="scientific">Hyphomonas jannaschiana VP2</name>
    <dbReference type="NCBI Taxonomy" id="1280952"/>
    <lineage>
        <taxon>Bacteria</taxon>
        <taxon>Pseudomonadati</taxon>
        <taxon>Pseudomonadota</taxon>
        <taxon>Alphaproteobacteria</taxon>
        <taxon>Hyphomonadales</taxon>
        <taxon>Hyphomonadaceae</taxon>
        <taxon>Hyphomonas</taxon>
    </lineage>
</organism>
<comment type="similarity">
    <text evidence="2">Belongs to the fatty acid desaturase CarF family.</text>
</comment>
<evidence type="ECO:0000259" key="7">
    <source>
        <dbReference type="Pfam" id="PF10520"/>
    </source>
</evidence>
<proteinExistence type="inferred from homology"/>
<comment type="subcellular location">
    <subcellularLocation>
        <location evidence="1">Membrane</location>
        <topology evidence="1">Multi-pass membrane protein</topology>
    </subcellularLocation>
</comment>
<dbReference type="Proteomes" id="UP000024816">
    <property type="component" value="Unassembled WGS sequence"/>
</dbReference>
<comment type="caution">
    <text evidence="8">The sequence shown here is derived from an EMBL/GenBank/DDBJ whole genome shotgun (WGS) entry which is preliminary data.</text>
</comment>
<evidence type="ECO:0000256" key="6">
    <source>
        <dbReference type="SAM" id="Phobius"/>
    </source>
</evidence>
<sequence>MAFEAAFEILEPSGVVQAIMQAVDGTLAAVQPGAVATLGLLGTGALIAGQALAGWLLADLGSGVIHWAQDRYGSPRWPLVGGIVRDTIRHHRKPMGFLDKPVLARSARMIGLALVVLMALLLAGAPLAFALPFAAGIFLSNEIHAAAHAKARSLPGPVRALQRIGLIQSPLHHAAHHRHLKNVNFCTLTDWVNPVLERARFWRRLEAVIRHAGGIRTRRDPVVRRQQRRRWKAA</sequence>
<evidence type="ECO:0000256" key="5">
    <source>
        <dbReference type="ARBA" id="ARBA00023136"/>
    </source>
</evidence>
<evidence type="ECO:0000256" key="1">
    <source>
        <dbReference type="ARBA" id="ARBA00004141"/>
    </source>
</evidence>
<dbReference type="EMBL" id="ARYJ01000002">
    <property type="protein sequence ID" value="KCZ90420.1"/>
    <property type="molecule type" value="Genomic_DNA"/>
</dbReference>
<evidence type="ECO:0000313" key="8">
    <source>
        <dbReference type="EMBL" id="KCZ90420.1"/>
    </source>
</evidence>
<keyword evidence="9" id="KW-1185">Reference proteome</keyword>
<dbReference type="InterPro" id="IPR019547">
    <property type="entry name" value="Lipid_desat"/>
</dbReference>
<dbReference type="PATRIC" id="fig|1280952.3.peg.851"/>
<keyword evidence="4 6" id="KW-1133">Transmembrane helix</keyword>
<dbReference type="Pfam" id="PF10520">
    <property type="entry name" value="Lipid_desat"/>
    <property type="match status" value="1"/>
</dbReference>
<evidence type="ECO:0000313" key="9">
    <source>
        <dbReference type="Proteomes" id="UP000024816"/>
    </source>
</evidence>
<keyword evidence="3 6" id="KW-0812">Transmembrane</keyword>
<dbReference type="GO" id="GO:0016020">
    <property type="term" value="C:membrane"/>
    <property type="evidence" value="ECO:0007669"/>
    <property type="project" value="UniProtKB-SubCell"/>
</dbReference>
<evidence type="ECO:0000256" key="3">
    <source>
        <dbReference type="ARBA" id="ARBA00022692"/>
    </source>
</evidence>
<dbReference type="AlphaFoldDB" id="A0A059FIE8"/>
<dbReference type="InterPro" id="IPR052864">
    <property type="entry name" value="Chloroplast_FAD_CarF"/>
</dbReference>
<dbReference type="PANTHER" id="PTHR48140:SF1">
    <property type="entry name" value="FATTY ACID DESATURASE 4, CHLOROPLASTIC-RELATED"/>
    <property type="match status" value="1"/>
</dbReference>
<feature type="transmembrane region" description="Helical" evidence="6">
    <location>
        <begin position="110"/>
        <end position="139"/>
    </location>
</feature>
<evidence type="ECO:0000256" key="2">
    <source>
        <dbReference type="ARBA" id="ARBA00007620"/>
    </source>
</evidence>
<feature type="domain" description="Lipid desaturase" evidence="7">
    <location>
        <begin position="55"/>
        <end position="220"/>
    </location>
</feature>
<dbReference type="PANTHER" id="PTHR48140">
    <property type="entry name" value="FATTY ACID DESATURASE 4, CHLOROPLASTIC-RELATED"/>
    <property type="match status" value="1"/>
</dbReference>
<protein>
    <recommendedName>
        <fullName evidence="7">Lipid desaturase domain-containing protein</fullName>
    </recommendedName>
</protein>
<evidence type="ECO:0000256" key="4">
    <source>
        <dbReference type="ARBA" id="ARBA00022989"/>
    </source>
</evidence>
<reference evidence="8 9" key="1">
    <citation type="journal article" date="2014" name="Antonie Van Leeuwenhoek">
        <title>Hyphomonas beringensis sp. nov. and Hyphomonas chukchiensis sp. nov., isolated from surface seawater of the Bering Sea and Chukchi Sea.</title>
        <authorList>
            <person name="Li C."/>
            <person name="Lai Q."/>
            <person name="Li G."/>
            <person name="Dong C."/>
            <person name="Wang J."/>
            <person name="Liao Y."/>
            <person name="Shao Z."/>
        </authorList>
    </citation>
    <scope>NUCLEOTIDE SEQUENCE [LARGE SCALE GENOMIC DNA]</scope>
    <source>
        <strain evidence="8 9">VP2</strain>
    </source>
</reference>
<dbReference type="RefSeq" id="WP_035578599.1">
    <property type="nucleotide sequence ID" value="NZ_ARYJ01000002.1"/>
</dbReference>
<accession>A0A059FIE8</accession>
<gene>
    <name evidence="8" type="ORF">HJA_04296</name>
</gene>
<dbReference type="STRING" id="1280952.HJA_04296"/>
<keyword evidence="5 6" id="KW-0472">Membrane</keyword>
<dbReference type="eggNOG" id="COG3000">
    <property type="taxonomic scope" value="Bacteria"/>
</dbReference>
<name>A0A059FIE8_9PROT</name>